<feature type="compositionally biased region" description="Polar residues" evidence="1">
    <location>
        <begin position="1359"/>
        <end position="1368"/>
    </location>
</feature>
<feature type="region of interest" description="Disordered" evidence="1">
    <location>
        <begin position="1353"/>
        <end position="1398"/>
    </location>
</feature>
<keyword evidence="2" id="KW-0812">Transmembrane</keyword>
<evidence type="ECO:0000256" key="1">
    <source>
        <dbReference type="SAM" id="MobiDB-lite"/>
    </source>
</evidence>
<dbReference type="Proteomes" id="UP001501337">
    <property type="component" value="Unassembled WGS sequence"/>
</dbReference>
<organism evidence="4 5">
    <name type="scientific">Allohahella marinimesophila</name>
    <dbReference type="NCBI Taxonomy" id="1054972"/>
    <lineage>
        <taxon>Bacteria</taxon>
        <taxon>Pseudomonadati</taxon>
        <taxon>Pseudomonadota</taxon>
        <taxon>Gammaproteobacteria</taxon>
        <taxon>Oceanospirillales</taxon>
        <taxon>Hahellaceae</taxon>
        <taxon>Allohahella</taxon>
    </lineage>
</organism>
<evidence type="ECO:0000313" key="4">
    <source>
        <dbReference type="EMBL" id="GAA3957308.1"/>
    </source>
</evidence>
<comment type="caution">
    <text evidence="4">The sequence shown here is derived from an EMBL/GenBank/DDBJ whole genome shotgun (WGS) entry which is preliminary data.</text>
</comment>
<evidence type="ECO:0000259" key="3">
    <source>
        <dbReference type="Pfam" id="PF02514"/>
    </source>
</evidence>
<evidence type="ECO:0000313" key="5">
    <source>
        <dbReference type="Proteomes" id="UP001501337"/>
    </source>
</evidence>
<keyword evidence="5" id="KW-1185">Reference proteome</keyword>
<dbReference type="EMBL" id="BAABBO010000007">
    <property type="protein sequence ID" value="GAA3957308.1"/>
    <property type="molecule type" value="Genomic_DNA"/>
</dbReference>
<dbReference type="PANTHER" id="PTHR44119">
    <property type="entry name" value="MAGNESIUM-CHELATASE SUBUNIT CHLH, CHLOROPLASTIC"/>
    <property type="match status" value="1"/>
</dbReference>
<dbReference type="CDD" id="cd10150">
    <property type="entry name" value="CobN_like"/>
    <property type="match status" value="1"/>
</dbReference>
<keyword evidence="2" id="KW-0472">Membrane</keyword>
<dbReference type="PANTHER" id="PTHR44119:SF4">
    <property type="entry name" value="AEROBIC COBALTOCHELATASE SUBUNIT COBN"/>
    <property type="match status" value="1"/>
</dbReference>
<feature type="domain" description="CobN/magnesium chelatase" evidence="3">
    <location>
        <begin position="596"/>
        <end position="846"/>
    </location>
</feature>
<dbReference type="InterPro" id="IPR003672">
    <property type="entry name" value="CobN/Mg_chltase"/>
</dbReference>
<protein>
    <recommendedName>
        <fullName evidence="3">CobN/magnesium chelatase domain-containing protein</fullName>
    </recommendedName>
</protein>
<keyword evidence="2" id="KW-1133">Transmembrane helix</keyword>
<sequence>MSEFKRLTMRACRGLMLMLGLLMSGIATAQTLFGIVSERSAPSLASGADEFAKAHPGHRLILRTTSQLAELTDTELGELMDKADAILLAAVFGEDIVPRLSRLLDARDNHKMLLAVHSDRRLVERSIIDGVTVFSGLDPDDIELLHGGPGPENDPVDHRAGLSSKFPRQARWLEGQAYWEGRGSDNLAALLGWLLTLESPDPRPLAQLRIYQHGNIVNTPVLADEKPLIAVLDLDSGDEAGNRALHDQLCKAIEQRGLQCMGLLARWGVASRDALESLSAFPQLAGIVSLQDFVIGGGGEREAAIAALEALDVPLYKGIRLAERTVDQWRISEDGMPWESVNYQLAMPELQGASQPLLLSAAGQPQLHQASGLRLQISEPIAEQITHLAERVERWRRLQKLPNSEKRLAVIYYNHPPGRHNIGADNLDVPASLWDLLHSLKNEGYDTGSLPESPEALLSLIQARGINLPENRQAMKALSGKVESLDIDAYRQYFNTLPPAVQHEMTHGPLGYLQVQLRRAEQMGEVELGRRLMDRTLGDLHHLLEGTDHSARPRALDLLDQLKVLDAALLEGKSSDWSAARELVEALSALGIEGIRGWGEPPGRSMTIEDRMLFPGLRFGKIFIGPQPPRGWELNEELLHANTTIPPTHQYLGFYHWLRNEFSADAIVHLGRHSTFEFLPRRRAAMGADDYPTLIAGDVPGIYPYIVDGVGEGIQAKRRGLAVMVDHLTPPLKTTPLYDELLELRQLVESWESATAGSSSTLATRAMSRIRQTVEALELQDELIGTIAEEHGIDGLTYDNVDEAMLVHEIGHYLTDLQEAFMPHGLHVFGRDWSAASIDLMLESMGDSAAREALTTSPKAERTALLSALNGRFVKPGKGNDPIRSPESLPTGRNFHALDGGVMPTRLAYGLGLELAVTARADDSSDGRSAVVLWASDTVRDEGAMVAFGMGLLGIRPVWNSRGIVSGLERVDVDHDNPRRDVLFTTSGLFRDLYPNLLVWLDRAVLLALDGASQTIRSEHPDLAEALEGALAPLGEFRKPGLESLAANEVARNWVSEARQSLEADLSPKAAGRAASLRLFGDAPGAYGAGVNRLVERSGAWSERSEVAAAYLQRMGHAYGIDQSGTAQHASFRQSLSKVRQTYLGRASNLYGLMDNNDAFDYLGGLSLAVETISGTAPDGRVIEHADADNASIERLDVALLQELRGRYLNPAWIKPLMTHDYAGARTMGSEFLEYLWGWQVTNPDIIESWVWDEVKAVYLDDSHQLGLDDFLEQGHNVHVKANMEALMLVAAHKGFWQADDGTLDQLAEQFAQHVVANGLPGSGHTRPDHPMLDWIEPRLDETLKQQLREVRAAARQPQPVSERQPVSITEIKVADSPSDAAEAKDQSSGEEPADLPAPTEPLRVWILAIMLLLLLMGGIYHGTRVRATGAITQRSRHEH</sequence>
<evidence type="ECO:0000256" key="2">
    <source>
        <dbReference type="SAM" id="Phobius"/>
    </source>
</evidence>
<reference evidence="5" key="1">
    <citation type="journal article" date="2019" name="Int. J. Syst. Evol. Microbiol.">
        <title>The Global Catalogue of Microorganisms (GCM) 10K type strain sequencing project: providing services to taxonomists for standard genome sequencing and annotation.</title>
        <authorList>
            <consortium name="The Broad Institute Genomics Platform"/>
            <consortium name="The Broad Institute Genome Sequencing Center for Infectious Disease"/>
            <person name="Wu L."/>
            <person name="Ma J."/>
        </authorList>
    </citation>
    <scope>NUCLEOTIDE SEQUENCE [LARGE SCALE GENOMIC DNA]</scope>
    <source>
        <strain evidence="5">JCM 17555</strain>
    </source>
</reference>
<accession>A0ABP7P0Z7</accession>
<gene>
    <name evidence="4" type="ORF">GCM10022278_14830</name>
</gene>
<name>A0ABP7P0Z7_9GAMM</name>
<dbReference type="Pfam" id="PF02514">
    <property type="entry name" value="CobN-Mg_chel"/>
    <property type="match status" value="3"/>
</dbReference>
<feature type="transmembrane region" description="Helical" evidence="2">
    <location>
        <begin position="1403"/>
        <end position="1421"/>
    </location>
</feature>
<feature type="domain" description="CobN/magnesium chelatase" evidence="3">
    <location>
        <begin position="177"/>
        <end position="506"/>
    </location>
</feature>
<proteinExistence type="predicted"/>
<feature type="domain" description="CobN/magnesium chelatase" evidence="3">
    <location>
        <begin position="852"/>
        <end position="1303"/>
    </location>
</feature>
<dbReference type="RefSeq" id="WP_344804859.1">
    <property type="nucleotide sequence ID" value="NZ_BAABBO010000007.1"/>
</dbReference>